<accession>J3LC34</accession>
<evidence type="ECO:0000313" key="2">
    <source>
        <dbReference type="EnsemblPlants" id="OB02G22010.1"/>
    </source>
</evidence>
<protein>
    <recommendedName>
        <fullName evidence="4">DUF4219 domain-containing protein</fullName>
    </recommendedName>
</protein>
<keyword evidence="3" id="KW-1185">Reference proteome</keyword>
<dbReference type="Gramene" id="OB02G22010.1">
    <property type="protein sequence ID" value="OB02G22010.1"/>
    <property type="gene ID" value="OB02G22010"/>
</dbReference>
<sequence length="127" mass="13380">MGSLRKWVHITSSRKFRTDSSIVVKTTSCKNPSDVAASTRSTTSLVVMARDKSPVGTPQGGGSGGGSSGDGGSGVHGGAMVAACKVVSMHYPMLSDTNYDLWAVKMKLILRHLRAWGAVTVRFGPRN</sequence>
<name>J3LC34_ORYBR</name>
<proteinExistence type="predicted"/>
<evidence type="ECO:0008006" key="4">
    <source>
        <dbReference type="Google" id="ProtNLM"/>
    </source>
</evidence>
<dbReference type="AlphaFoldDB" id="J3LC34"/>
<dbReference type="EnsemblPlants" id="OB02G22010.1">
    <property type="protein sequence ID" value="OB02G22010.1"/>
    <property type="gene ID" value="OB02G22010"/>
</dbReference>
<evidence type="ECO:0000256" key="1">
    <source>
        <dbReference type="SAM" id="MobiDB-lite"/>
    </source>
</evidence>
<dbReference type="HOGENOM" id="CLU_1973928_0_0_1"/>
<evidence type="ECO:0000313" key="3">
    <source>
        <dbReference type="Proteomes" id="UP000006038"/>
    </source>
</evidence>
<reference evidence="2" key="1">
    <citation type="submission" date="2013-04" db="UniProtKB">
        <authorList>
            <consortium name="EnsemblPlants"/>
        </authorList>
    </citation>
    <scope>IDENTIFICATION</scope>
</reference>
<organism evidence="2">
    <name type="scientific">Oryza brachyantha</name>
    <name type="common">malo sina</name>
    <dbReference type="NCBI Taxonomy" id="4533"/>
    <lineage>
        <taxon>Eukaryota</taxon>
        <taxon>Viridiplantae</taxon>
        <taxon>Streptophyta</taxon>
        <taxon>Embryophyta</taxon>
        <taxon>Tracheophyta</taxon>
        <taxon>Spermatophyta</taxon>
        <taxon>Magnoliopsida</taxon>
        <taxon>Liliopsida</taxon>
        <taxon>Poales</taxon>
        <taxon>Poaceae</taxon>
        <taxon>BOP clade</taxon>
        <taxon>Oryzoideae</taxon>
        <taxon>Oryzeae</taxon>
        <taxon>Oryzinae</taxon>
        <taxon>Oryza</taxon>
    </lineage>
</organism>
<dbReference type="Proteomes" id="UP000006038">
    <property type="component" value="Unassembled WGS sequence"/>
</dbReference>
<feature type="region of interest" description="Disordered" evidence="1">
    <location>
        <begin position="49"/>
        <end position="74"/>
    </location>
</feature>
<feature type="compositionally biased region" description="Gly residues" evidence="1">
    <location>
        <begin position="58"/>
        <end position="74"/>
    </location>
</feature>